<evidence type="ECO:0000313" key="1">
    <source>
        <dbReference type="EMBL" id="PIP16106.1"/>
    </source>
</evidence>
<dbReference type="PANTHER" id="PTHR32305:SF15">
    <property type="entry name" value="PROTEIN RHSA-RELATED"/>
    <property type="match status" value="1"/>
</dbReference>
<dbReference type="EMBL" id="PCRF01000214">
    <property type="protein sequence ID" value="PIP16106.1"/>
    <property type="molecule type" value="Genomic_DNA"/>
</dbReference>
<sequence length="379" mass="43298">CGINLPEKIKEIAEVTYSYNSGNQLTREEEVVENRGILAKATEYGYDANGNQVLKYVTIGKGNKVKRECITSFDYDPENWLTGISYTGPDVFRKRFRKNAFAYCPFGKRIYKSDSSGESYYFYDGDNILLELGWDKKVLARYTTGLGIDEWISKKVYLGDRKGWKTLYYHYDGLGSVTSLTDERGKVVQRYNYTDFGTLVPQGIAPPYLAFVKGGREMFLPAAKTNTITYTGREYEPDSGLYYYRARYYDSRGGRFTSKDKLRQVSYSVSPRCPTCAGILTFVSPQIFYTPQQLHPYVYCQNNPIKYKDSTGLLSECEKFGQSPDVLKCQDCCDEICKLDFGGVINCDKICYSICLKGFCGPADSLRAELRRLLKRKDF</sequence>
<organism evidence="1 2">
    <name type="scientific">bacterium (Candidatus Ratteibacteria) CG23_combo_of_CG06-09_8_20_14_all_48_7</name>
    <dbReference type="NCBI Taxonomy" id="2014292"/>
    <lineage>
        <taxon>Bacteria</taxon>
        <taxon>Candidatus Ratteibacteria</taxon>
    </lineage>
</organism>
<evidence type="ECO:0008006" key="3">
    <source>
        <dbReference type="Google" id="ProtNLM"/>
    </source>
</evidence>
<dbReference type="InterPro" id="IPR050708">
    <property type="entry name" value="T6SS_VgrG/RHS"/>
</dbReference>
<comment type="caution">
    <text evidence="1">The sequence shown here is derived from an EMBL/GenBank/DDBJ whole genome shotgun (WGS) entry which is preliminary data.</text>
</comment>
<accession>A0A2G9YA53</accession>
<dbReference type="PANTHER" id="PTHR32305">
    <property type="match status" value="1"/>
</dbReference>
<evidence type="ECO:0000313" key="2">
    <source>
        <dbReference type="Proteomes" id="UP000230392"/>
    </source>
</evidence>
<name>A0A2G9YA53_9BACT</name>
<proteinExistence type="predicted"/>
<protein>
    <recommendedName>
        <fullName evidence="3">RHS repeat-associated core domain-containing protein</fullName>
    </recommendedName>
</protein>
<dbReference type="Gene3D" id="2.180.10.10">
    <property type="entry name" value="RHS repeat-associated core"/>
    <property type="match status" value="1"/>
</dbReference>
<dbReference type="AlphaFoldDB" id="A0A2G9YA53"/>
<dbReference type="InterPro" id="IPR022385">
    <property type="entry name" value="Rhs_assc_core"/>
</dbReference>
<dbReference type="NCBIfam" id="TIGR03696">
    <property type="entry name" value="Rhs_assc_core"/>
    <property type="match status" value="1"/>
</dbReference>
<gene>
    <name evidence="1" type="ORF">COX46_04325</name>
</gene>
<reference evidence="1 2" key="1">
    <citation type="submission" date="2017-09" db="EMBL/GenBank/DDBJ databases">
        <title>Depth-based differentiation of microbial function through sediment-hosted aquifers and enrichment of novel symbionts in the deep terrestrial subsurface.</title>
        <authorList>
            <person name="Probst A.J."/>
            <person name="Ladd B."/>
            <person name="Jarett J.K."/>
            <person name="Geller-Mcgrath D.E."/>
            <person name="Sieber C.M."/>
            <person name="Emerson J.B."/>
            <person name="Anantharaman K."/>
            <person name="Thomas B.C."/>
            <person name="Malmstrom R."/>
            <person name="Stieglmeier M."/>
            <person name="Klingl A."/>
            <person name="Woyke T."/>
            <person name="Ryan C.M."/>
            <person name="Banfield J.F."/>
        </authorList>
    </citation>
    <scope>NUCLEOTIDE SEQUENCE [LARGE SCALE GENOMIC DNA]</scope>
    <source>
        <strain evidence="1">CG23_combo_of_CG06-09_8_20_14_all_48_7</strain>
    </source>
</reference>
<feature type="non-terminal residue" evidence="1">
    <location>
        <position position="1"/>
    </location>
</feature>
<dbReference type="Proteomes" id="UP000230392">
    <property type="component" value="Unassembled WGS sequence"/>
</dbReference>